<evidence type="ECO:0000256" key="1">
    <source>
        <dbReference type="SAM" id="MobiDB-lite"/>
    </source>
</evidence>
<comment type="caution">
    <text evidence="3">The sequence shown here is derived from an EMBL/GenBank/DDBJ whole genome shotgun (WGS) entry which is preliminary data.</text>
</comment>
<feature type="signal peptide" evidence="2">
    <location>
        <begin position="1"/>
        <end position="20"/>
    </location>
</feature>
<dbReference type="PROSITE" id="PS50231">
    <property type="entry name" value="RICIN_B_LECTIN"/>
    <property type="match status" value="1"/>
</dbReference>
<evidence type="ECO:0000313" key="4">
    <source>
        <dbReference type="Proteomes" id="UP001054902"/>
    </source>
</evidence>
<dbReference type="AlphaFoldDB" id="A0AAD3H0M5"/>
<reference evidence="3 4" key="1">
    <citation type="journal article" date="2021" name="Sci. Rep.">
        <title>The genome of the diatom Chaetoceros tenuissimus carries an ancient integrated fragment of an extant virus.</title>
        <authorList>
            <person name="Hongo Y."/>
            <person name="Kimura K."/>
            <person name="Takaki Y."/>
            <person name="Yoshida Y."/>
            <person name="Baba S."/>
            <person name="Kobayashi G."/>
            <person name="Nagasaki K."/>
            <person name="Hano T."/>
            <person name="Tomaru Y."/>
        </authorList>
    </citation>
    <scope>NUCLEOTIDE SEQUENCE [LARGE SCALE GENOMIC DNA]</scope>
    <source>
        <strain evidence="3 4">NIES-3715</strain>
    </source>
</reference>
<feature type="compositionally biased region" description="Low complexity" evidence="1">
    <location>
        <begin position="186"/>
        <end position="199"/>
    </location>
</feature>
<name>A0AAD3H0M5_9STRA</name>
<feature type="region of interest" description="Disordered" evidence="1">
    <location>
        <begin position="186"/>
        <end position="217"/>
    </location>
</feature>
<dbReference type="Proteomes" id="UP001054902">
    <property type="component" value="Unassembled WGS sequence"/>
</dbReference>
<proteinExistence type="predicted"/>
<dbReference type="EMBL" id="BLLK01000022">
    <property type="protein sequence ID" value="GFH45916.1"/>
    <property type="molecule type" value="Genomic_DNA"/>
</dbReference>
<keyword evidence="4" id="KW-1185">Reference proteome</keyword>
<sequence length="275" mass="31641">MKYLSFSILIASSFAALASAVSEDVEISQRHRNLDNDEPFKLLFQSTHERFTPEKEWCLTAKRDGIGSLIHVRECKQFDEDETNLQLWERYDHNQLKLSDSSRNLCLRARHRRIYLHTCQQKTDYRNSFIVDESNNYIEHDNDDGIQFLLGLRRSNVMGRVLLMQANTRSILDNDTLTWNVRYVSQTSAPTPSPTSSPVQGGGGRTIPVPSPVESPTMCEDDPDFEFEIVNTSTGIRRTRNCAWLTSEPQRAQIRIERFCIAQVIENCKQTCDTC</sequence>
<evidence type="ECO:0008006" key="5">
    <source>
        <dbReference type="Google" id="ProtNLM"/>
    </source>
</evidence>
<dbReference type="InterPro" id="IPR035992">
    <property type="entry name" value="Ricin_B-like_lectins"/>
</dbReference>
<evidence type="ECO:0000313" key="3">
    <source>
        <dbReference type="EMBL" id="GFH45916.1"/>
    </source>
</evidence>
<organism evidence="3 4">
    <name type="scientific">Chaetoceros tenuissimus</name>
    <dbReference type="NCBI Taxonomy" id="426638"/>
    <lineage>
        <taxon>Eukaryota</taxon>
        <taxon>Sar</taxon>
        <taxon>Stramenopiles</taxon>
        <taxon>Ochrophyta</taxon>
        <taxon>Bacillariophyta</taxon>
        <taxon>Coscinodiscophyceae</taxon>
        <taxon>Chaetocerotophycidae</taxon>
        <taxon>Chaetocerotales</taxon>
        <taxon>Chaetocerotaceae</taxon>
        <taxon>Chaetoceros</taxon>
    </lineage>
</organism>
<evidence type="ECO:0000256" key="2">
    <source>
        <dbReference type="SAM" id="SignalP"/>
    </source>
</evidence>
<feature type="chain" id="PRO_5042155541" description="Ricin B lectin domain-containing protein" evidence="2">
    <location>
        <begin position="21"/>
        <end position="275"/>
    </location>
</feature>
<gene>
    <name evidence="3" type="ORF">CTEN210_02390</name>
</gene>
<protein>
    <recommendedName>
        <fullName evidence="5">Ricin B lectin domain-containing protein</fullName>
    </recommendedName>
</protein>
<dbReference type="SUPFAM" id="SSF50370">
    <property type="entry name" value="Ricin B-like lectins"/>
    <property type="match status" value="1"/>
</dbReference>
<accession>A0AAD3H0M5</accession>
<keyword evidence="2" id="KW-0732">Signal</keyword>